<organism evidence="3 4">
    <name type="scientific">Palleronia caenipelagi</name>
    <dbReference type="NCBI Taxonomy" id="2489174"/>
    <lineage>
        <taxon>Bacteria</taxon>
        <taxon>Pseudomonadati</taxon>
        <taxon>Pseudomonadota</taxon>
        <taxon>Alphaproteobacteria</taxon>
        <taxon>Rhodobacterales</taxon>
        <taxon>Roseobacteraceae</taxon>
        <taxon>Palleronia</taxon>
    </lineage>
</organism>
<evidence type="ECO:0000256" key="1">
    <source>
        <dbReference type="ARBA" id="ARBA00023172"/>
    </source>
</evidence>
<feature type="domain" description="Tyr recombinase" evidence="2">
    <location>
        <begin position="9"/>
        <end position="48"/>
    </location>
</feature>
<keyword evidence="1" id="KW-0233">DNA recombination</keyword>
<dbReference type="GO" id="GO:0006310">
    <property type="term" value="P:DNA recombination"/>
    <property type="evidence" value="ECO:0007669"/>
    <property type="project" value="UniProtKB-KW"/>
</dbReference>
<proteinExistence type="predicted"/>
<dbReference type="EMBL" id="VFSV01000003">
    <property type="protein sequence ID" value="TRD22970.1"/>
    <property type="molecule type" value="Genomic_DNA"/>
</dbReference>
<dbReference type="Proteomes" id="UP000318590">
    <property type="component" value="Unassembled WGS sequence"/>
</dbReference>
<dbReference type="InterPro" id="IPR011010">
    <property type="entry name" value="DNA_brk_join_enz"/>
</dbReference>
<dbReference type="Pfam" id="PF00589">
    <property type="entry name" value="Phage_integrase"/>
    <property type="match status" value="1"/>
</dbReference>
<comment type="caution">
    <text evidence="3">The sequence shown here is derived from an EMBL/GenBank/DDBJ whole genome shotgun (WGS) entry which is preliminary data.</text>
</comment>
<dbReference type="InterPro" id="IPR002104">
    <property type="entry name" value="Integrase_catalytic"/>
</dbReference>
<dbReference type="GO" id="GO:0003677">
    <property type="term" value="F:DNA binding"/>
    <property type="evidence" value="ECO:0007669"/>
    <property type="project" value="InterPro"/>
</dbReference>
<dbReference type="AlphaFoldDB" id="A0A547Q9C2"/>
<sequence>MEGSIIGQVRHIAAKELAEAGCSDCEIQAVTGHKSLAMVQKYRSQADQKAASERAQARLEWSGSGT</sequence>
<gene>
    <name evidence="3" type="ORF">FEV53_02050</name>
</gene>
<name>A0A547Q9C2_9RHOB</name>
<dbReference type="GO" id="GO:0015074">
    <property type="term" value="P:DNA integration"/>
    <property type="evidence" value="ECO:0007669"/>
    <property type="project" value="InterPro"/>
</dbReference>
<evidence type="ECO:0000313" key="4">
    <source>
        <dbReference type="Proteomes" id="UP000318590"/>
    </source>
</evidence>
<protein>
    <submittedName>
        <fullName evidence="3">Site-specific integrase</fullName>
    </submittedName>
</protein>
<accession>A0A547Q9C2</accession>
<evidence type="ECO:0000313" key="3">
    <source>
        <dbReference type="EMBL" id="TRD22970.1"/>
    </source>
</evidence>
<dbReference type="OrthoDB" id="7510934at2"/>
<reference evidence="3 4" key="1">
    <citation type="submission" date="2019-06" db="EMBL/GenBank/DDBJ databases">
        <title>Paenimaribius caenipelagi gen. nov., sp. nov., isolated from a tidal flat.</title>
        <authorList>
            <person name="Yoon J.-H."/>
        </authorList>
    </citation>
    <scope>NUCLEOTIDE SEQUENCE [LARGE SCALE GENOMIC DNA]</scope>
    <source>
        <strain evidence="3 4">JBTF-M29</strain>
    </source>
</reference>
<evidence type="ECO:0000259" key="2">
    <source>
        <dbReference type="Pfam" id="PF00589"/>
    </source>
</evidence>
<keyword evidence="4" id="KW-1185">Reference proteome</keyword>
<dbReference type="Gene3D" id="1.10.443.10">
    <property type="entry name" value="Intergrase catalytic core"/>
    <property type="match status" value="1"/>
</dbReference>
<dbReference type="RefSeq" id="WP_142833160.1">
    <property type="nucleotide sequence ID" value="NZ_VFSV01000003.1"/>
</dbReference>
<dbReference type="SUPFAM" id="SSF56349">
    <property type="entry name" value="DNA breaking-rejoining enzymes"/>
    <property type="match status" value="1"/>
</dbReference>
<dbReference type="InterPro" id="IPR013762">
    <property type="entry name" value="Integrase-like_cat_sf"/>
</dbReference>